<dbReference type="AlphaFoldDB" id="A0A242K670"/>
<reference evidence="1" key="1">
    <citation type="submission" date="2017-05" db="EMBL/GenBank/DDBJ databases">
        <title>The Genome Sequence of Enterococcus sp. 9E7_DIV0242.</title>
        <authorList>
            <consortium name="The Broad Institute Genomics Platform"/>
            <consortium name="The Broad Institute Genomic Center for Infectious Diseases"/>
            <person name="Earl A."/>
            <person name="Manson A."/>
            <person name="Schwartman J."/>
            <person name="Gilmore M."/>
            <person name="Abouelleil A."/>
            <person name="Cao P."/>
            <person name="Chapman S."/>
            <person name="Cusick C."/>
            <person name="Shea T."/>
            <person name="Young S."/>
            <person name="Neafsey D."/>
            <person name="Nusbaum C."/>
            <person name="Birren B."/>
        </authorList>
    </citation>
    <scope>NUCLEOTIDE SEQUENCE [LARGE SCALE GENOMIC DNA]</scope>
    <source>
        <strain evidence="1">9E7_DIV0242</strain>
    </source>
</reference>
<evidence type="ECO:0000313" key="2">
    <source>
        <dbReference type="EMBL" id="WYJ90325.1"/>
    </source>
</evidence>
<dbReference type="OrthoDB" id="9796680at2"/>
<accession>A0A242K670</accession>
<dbReference type="SUPFAM" id="SSF55298">
    <property type="entry name" value="YjgF-like"/>
    <property type="match status" value="1"/>
</dbReference>
<protein>
    <submittedName>
        <fullName evidence="1">Uncharacterized protein</fullName>
    </submittedName>
</protein>
<dbReference type="Proteomes" id="UP000195141">
    <property type="component" value="Chromosome"/>
</dbReference>
<dbReference type="InterPro" id="IPR006175">
    <property type="entry name" value="YjgF/YER057c/UK114"/>
</dbReference>
<name>A0A242K670_9ENTE</name>
<evidence type="ECO:0000313" key="1">
    <source>
        <dbReference type="EMBL" id="OTP14644.1"/>
    </source>
</evidence>
<evidence type="ECO:0000313" key="3">
    <source>
        <dbReference type="Proteomes" id="UP000195141"/>
    </source>
</evidence>
<dbReference type="InterPro" id="IPR035959">
    <property type="entry name" value="RutC-like_sf"/>
</dbReference>
<dbReference type="Gene3D" id="3.30.1330.40">
    <property type="entry name" value="RutC-like"/>
    <property type="match status" value="1"/>
</dbReference>
<dbReference type="CDD" id="cd00448">
    <property type="entry name" value="YjgF_YER057c_UK114_family"/>
    <property type="match status" value="1"/>
</dbReference>
<dbReference type="Pfam" id="PF01042">
    <property type="entry name" value="Ribonuc_L-PSP"/>
    <property type="match status" value="1"/>
</dbReference>
<sequence>MSQIDRKDINEDWAHTGVAKAGDFVFTSYCVGPIGESIENQIAGAFDMLEERLNMFGLTIDSVVKIEALFRDIWDIPVLEKILKERFKEKNYPVRKSIQTEFAHKGGSNGMLFQLDAIAYAGK</sequence>
<keyword evidence="3" id="KW-1185">Reference proteome</keyword>
<dbReference type="RefSeq" id="WP_086349768.1">
    <property type="nucleotide sequence ID" value="NZ_CP147247.1"/>
</dbReference>
<gene>
    <name evidence="2" type="ORF">A5888_002082</name>
    <name evidence="1" type="ORF">A5888_002745</name>
</gene>
<proteinExistence type="predicted"/>
<organism evidence="1">
    <name type="scientific">Candidatus Enterococcus clewellii</name>
    <dbReference type="NCBI Taxonomy" id="1834193"/>
    <lineage>
        <taxon>Bacteria</taxon>
        <taxon>Bacillati</taxon>
        <taxon>Bacillota</taxon>
        <taxon>Bacilli</taxon>
        <taxon>Lactobacillales</taxon>
        <taxon>Enterococcaceae</taxon>
        <taxon>Enterococcus</taxon>
    </lineage>
</organism>
<dbReference type="EMBL" id="NGMM01000004">
    <property type="protein sequence ID" value="OTP14644.1"/>
    <property type="molecule type" value="Genomic_DNA"/>
</dbReference>
<dbReference type="EMBL" id="CP147247">
    <property type="protein sequence ID" value="WYJ90325.1"/>
    <property type="molecule type" value="Genomic_DNA"/>
</dbReference>
<reference evidence="2" key="2">
    <citation type="submission" date="2017-05" db="EMBL/GenBank/DDBJ databases">
        <authorList>
            <consortium name="The Broad Institute Genomics Platform"/>
            <consortium name="The Broad Institute Genomic Center for Infectious Diseases"/>
            <person name="Earl A."/>
            <person name="Manson A."/>
            <person name="Schwartman J."/>
            <person name="Gilmore M."/>
            <person name="Abouelleil A."/>
            <person name="Cao P."/>
            <person name="Chapman S."/>
            <person name="Cusick C."/>
            <person name="Shea T."/>
            <person name="Young S."/>
            <person name="Neafsey D."/>
            <person name="Nusbaum C."/>
            <person name="Birren B."/>
        </authorList>
    </citation>
    <scope>NUCLEOTIDE SEQUENCE</scope>
    <source>
        <strain evidence="2">9E7_DIV0242</strain>
    </source>
</reference>
<reference evidence="2" key="3">
    <citation type="submission" date="2024-03" db="EMBL/GenBank/DDBJ databases">
        <title>The Genome Sequence of Enterococcus sp. DIV0242b.</title>
        <authorList>
            <consortium name="The Broad Institute Genomics Platform"/>
            <consortium name="The Broad Institute Microbial Omics Core"/>
            <consortium name="The Broad Institute Genomic Center for Infectious Diseases"/>
            <person name="Earl A."/>
            <person name="Manson A."/>
            <person name="Gilmore M."/>
            <person name="Schwartman J."/>
            <person name="Shea T."/>
            <person name="Abouelleil A."/>
            <person name="Cao P."/>
            <person name="Chapman S."/>
            <person name="Cusick C."/>
            <person name="Young S."/>
            <person name="Neafsey D."/>
            <person name="Nusbaum C."/>
            <person name="Birren B."/>
        </authorList>
    </citation>
    <scope>NUCLEOTIDE SEQUENCE</scope>
    <source>
        <strain evidence="2">9E7_DIV0242</strain>
    </source>
</reference>